<protein>
    <submittedName>
        <fullName evidence="1">Uncharacterized protein</fullName>
    </submittedName>
</protein>
<evidence type="ECO:0000313" key="2">
    <source>
        <dbReference type="Proteomes" id="UP001234297"/>
    </source>
</evidence>
<gene>
    <name evidence="1" type="ORF">MRB53_017084</name>
</gene>
<dbReference type="Proteomes" id="UP001234297">
    <property type="component" value="Chromosome 5"/>
</dbReference>
<proteinExistence type="predicted"/>
<evidence type="ECO:0000313" key="1">
    <source>
        <dbReference type="EMBL" id="KAJ8640390.1"/>
    </source>
</evidence>
<comment type="caution">
    <text evidence="1">The sequence shown here is derived from an EMBL/GenBank/DDBJ whole genome shotgun (WGS) entry which is preliminary data.</text>
</comment>
<reference evidence="1 2" key="1">
    <citation type="journal article" date="2022" name="Hortic Res">
        <title>A haplotype resolved chromosomal level avocado genome allows analysis of novel avocado genes.</title>
        <authorList>
            <person name="Nath O."/>
            <person name="Fletcher S.J."/>
            <person name="Hayward A."/>
            <person name="Shaw L.M."/>
            <person name="Masouleh A.K."/>
            <person name="Furtado A."/>
            <person name="Henry R.J."/>
            <person name="Mitter N."/>
        </authorList>
    </citation>
    <scope>NUCLEOTIDE SEQUENCE [LARGE SCALE GENOMIC DNA]</scope>
    <source>
        <strain evidence="2">cv. Hass</strain>
    </source>
</reference>
<accession>A0ACC2M406</accession>
<sequence>MVAKEHNYRCDLRKGSVYANQLTIPSREVHGVKSSDSSIDSYFLLWVLFEVYKVALGYLNPVLGMPWDSSQCWLKL</sequence>
<dbReference type="EMBL" id="CM056813">
    <property type="protein sequence ID" value="KAJ8640390.1"/>
    <property type="molecule type" value="Genomic_DNA"/>
</dbReference>
<name>A0ACC2M406_PERAE</name>
<keyword evidence="2" id="KW-1185">Reference proteome</keyword>
<organism evidence="1 2">
    <name type="scientific">Persea americana</name>
    <name type="common">Avocado</name>
    <dbReference type="NCBI Taxonomy" id="3435"/>
    <lineage>
        <taxon>Eukaryota</taxon>
        <taxon>Viridiplantae</taxon>
        <taxon>Streptophyta</taxon>
        <taxon>Embryophyta</taxon>
        <taxon>Tracheophyta</taxon>
        <taxon>Spermatophyta</taxon>
        <taxon>Magnoliopsida</taxon>
        <taxon>Magnoliidae</taxon>
        <taxon>Laurales</taxon>
        <taxon>Lauraceae</taxon>
        <taxon>Persea</taxon>
    </lineage>
</organism>